<reference evidence="1" key="1">
    <citation type="submission" date="2021-03" db="EMBL/GenBank/DDBJ databases">
        <authorList>
            <consortium name="DOE Joint Genome Institute"/>
            <person name="Ahrendt S."/>
            <person name="Looney B.P."/>
            <person name="Miyauchi S."/>
            <person name="Morin E."/>
            <person name="Drula E."/>
            <person name="Courty P.E."/>
            <person name="Chicoki N."/>
            <person name="Fauchery L."/>
            <person name="Kohler A."/>
            <person name="Kuo A."/>
            <person name="Labutti K."/>
            <person name="Pangilinan J."/>
            <person name="Lipzen A."/>
            <person name="Riley R."/>
            <person name="Andreopoulos W."/>
            <person name="He G."/>
            <person name="Johnson J."/>
            <person name="Barry K.W."/>
            <person name="Grigoriev I.V."/>
            <person name="Nagy L."/>
            <person name="Hibbett D."/>
            <person name="Henrissat B."/>
            <person name="Matheny P.B."/>
            <person name="Labbe J."/>
            <person name="Martin F."/>
        </authorList>
    </citation>
    <scope>NUCLEOTIDE SEQUENCE</scope>
    <source>
        <strain evidence="1">HHB10654</strain>
    </source>
</reference>
<accession>A0ACB8TBG2</accession>
<organism evidence="1 2">
    <name type="scientific">Artomyces pyxidatus</name>
    <dbReference type="NCBI Taxonomy" id="48021"/>
    <lineage>
        <taxon>Eukaryota</taxon>
        <taxon>Fungi</taxon>
        <taxon>Dikarya</taxon>
        <taxon>Basidiomycota</taxon>
        <taxon>Agaricomycotina</taxon>
        <taxon>Agaricomycetes</taxon>
        <taxon>Russulales</taxon>
        <taxon>Auriscalpiaceae</taxon>
        <taxon>Artomyces</taxon>
    </lineage>
</organism>
<protein>
    <submittedName>
        <fullName evidence="1">Uncharacterized protein</fullName>
    </submittedName>
</protein>
<dbReference type="Proteomes" id="UP000814140">
    <property type="component" value="Unassembled WGS sequence"/>
</dbReference>
<name>A0ACB8TBG2_9AGAM</name>
<keyword evidence="2" id="KW-1185">Reference proteome</keyword>
<dbReference type="EMBL" id="MU277195">
    <property type="protein sequence ID" value="KAI0065521.1"/>
    <property type="molecule type" value="Genomic_DNA"/>
</dbReference>
<evidence type="ECO:0000313" key="1">
    <source>
        <dbReference type="EMBL" id="KAI0065521.1"/>
    </source>
</evidence>
<comment type="caution">
    <text evidence="1">The sequence shown here is derived from an EMBL/GenBank/DDBJ whole genome shotgun (WGS) entry which is preliminary data.</text>
</comment>
<sequence length="229" mass="25202">MNIQNDRKTSMPSNHLLTEPSSRSSTPRAGPPYSTATVDKAITPTAPDAQTNTLESLLLNQKFRTVALFALFVPPPCIWLSGLNHLPGSLLMLVSLYLLYSSLFYVVGAYLQYLYLHHQPDVKVAVLTWLIFTNVVTAVLATFLFSSCDGWRFALVTSGAVGWTLIVAYILLNIFVRKSVLDAYSDHLAESTSWLTSKFGGGAIRLPAEAEPCLPPPYQPIDKLKMALP</sequence>
<reference evidence="1" key="2">
    <citation type="journal article" date="2022" name="New Phytol.">
        <title>Evolutionary transition to the ectomycorrhizal habit in the genomes of a hyperdiverse lineage of mushroom-forming fungi.</title>
        <authorList>
            <person name="Looney B."/>
            <person name="Miyauchi S."/>
            <person name="Morin E."/>
            <person name="Drula E."/>
            <person name="Courty P.E."/>
            <person name="Kohler A."/>
            <person name="Kuo A."/>
            <person name="LaButti K."/>
            <person name="Pangilinan J."/>
            <person name="Lipzen A."/>
            <person name="Riley R."/>
            <person name="Andreopoulos W."/>
            <person name="He G."/>
            <person name="Johnson J."/>
            <person name="Nolan M."/>
            <person name="Tritt A."/>
            <person name="Barry K.W."/>
            <person name="Grigoriev I.V."/>
            <person name="Nagy L.G."/>
            <person name="Hibbett D."/>
            <person name="Henrissat B."/>
            <person name="Matheny P.B."/>
            <person name="Labbe J."/>
            <person name="Martin F.M."/>
        </authorList>
    </citation>
    <scope>NUCLEOTIDE SEQUENCE</scope>
    <source>
        <strain evidence="1">HHB10654</strain>
    </source>
</reference>
<proteinExistence type="predicted"/>
<evidence type="ECO:0000313" key="2">
    <source>
        <dbReference type="Proteomes" id="UP000814140"/>
    </source>
</evidence>
<gene>
    <name evidence="1" type="ORF">BV25DRAFT_1989199</name>
</gene>